<feature type="compositionally biased region" description="Low complexity" evidence="2">
    <location>
        <begin position="131"/>
        <end position="154"/>
    </location>
</feature>
<accession>A0A814N2T3</accession>
<feature type="region of interest" description="Disordered" evidence="2">
    <location>
        <begin position="212"/>
        <end position="233"/>
    </location>
</feature>
<evidence type="ECO:0000313" key="4">
    <source>
        <dbReference type="EMBL" id="CAF1087576.1"/>
    </source>
</evidence>
<dbReference type="PANTHER" id="PTHR15286:SF6">
    <property type="entry name" value="GH01133P"/>
    <property type="match status" value="1"/>
</dbReference>
<dbReference type="AlphaFoldDB" id="A0A814N2T3"/>
<dbReference type="PROSITE" id="PS50200">
    <property type="entry name" value="RA"/>
    <property type="match status" value="1"/>
</dbReference>
<feature type="region of interest" description="Disordered" evidence="2">
    <location>
        <begin position="78"/>
        <end position="187"/>
    </location>
</feature>
<protein>
    <recommendedName>
        <fullName evidence="3">Ras-associating domain-containing protein</fullName>
    </recommendedName>
</protein>
<dbReference type="PANTHER" id="PTHR15286">
    <property type="entry name" value="RAS-ASSOCIATING DOMAIN CONTAINING PROTEIN"/>
    <property type="match status" value="1"/>
</dbReference>
<feature type="compositionally biased region" description="Low complexity" evidence="2">
    <location>
        <begin position="109"/>
        <end position="124"/>
    </location>
</feature>
<dbReference type="SUPFAM" id="SSF54236">
    <property type="entry name" value="Ubiquitin-like"/>
    <property type="match status" value="1"/>
</dbReference>
<evidence type="ECO:0000256" key="1">
    <source>
        <dbReference type="SAM" id="Coils"/>
    </source>
</evidence>
<evidence type="ECO:0000313" key="5">
    <source>
        <dbReference type="Proteomes" id="UP000663855"/>
    </source>
</evidence>
<dbReference type="InterPro" id="IPR000159">
    <property type="entry name" value="RA_dom"/>
</dbReference>
<dbReference type="Proteomes" id="UP000663855">
    <property type="component" value="Unassembled WGS sequence"/>
</dbReference>
<feature type="coiled-coil region" evidence="1">
    <location>
        <begin position="342"/>
        <end position="443"/>
    </location>
</feature>
<dbReference type="InterPro" id="IPR029071">
    <property type="entry name" value="Ubiquitin-like_domsf"/>
</dbReference>
<reference evidence="4" key="1">
    <citation type="submission" date="2021-02" db="EMBL/GenBank/DDBJ databases">
        <authorList>
            <person name="Nowell W R."/>
        </authorList>
    </citation>
    <scope>NUCLEOTIDE SEQUENCE</scope>
</reference>
<feature type="coiled-coil region" evidence="1">
    <location>
        <begin position="255"/>
        <end position="289"/>
    </location>
</feature>
<dbReference type="EMBL" id="CAJNOV010002051">
    <property type="protein sequence ID" value="CAF1087576.1"/>
    <property type="molecule type" value="Genomic_DNA"/>
</dbReference>
<feature type="domain" description="Ras-associating" evidence="3">
    <location>
        <begin position="1"/>
        <end position="78"/>
    </location>
</feature>
<feature type="compositionally biased region" description="Basic and acidic residues" evidence="2">
    <location>
        <begin position="84"/>
        <end position="97"/>
    </location>
</feature>
<comment type="caution">
    <text evidence="4">The sequence shown here is derived from an EMBL/GenBank/DDBJ whole genome shotgun (WGS) entry which is preliminary data.</text>
</comment>
<dbReference type="GO" id="GO:0007165">
    <property type="term" value="P:signal transduction"/>
    <property type="evidence" value="ECO:0007669"/>
    <property type="project" value="InterPro"/>
</dbReference>
<dbReference type="InterPro" id="IPR033593">
    <property type="entry name" value="N-RASSF"/>
</dbReference>
<gene>
    <name evidence="4" type="ORF">CJN711_LOCUS6504</name>
</gene>
<name>A0A814N2T3_9BILA</name>
<keyword evidence="1" id="KW-0175">Coiled coil</keyword>
<evidence type="ECO:0000256" key="2">
    <source>
        <dbReference type="SAM" id="MobiDB-lite"/>
    </source>
</evidence>
<feature type="compositionally biased region" description="Basic residues" evidence="2">
    <location>
        <begin position="157"/>
        <end position="166"/>
    </location>
</feature>
<feature type="compositionally biased region" description="Low complexity" evidence="2">
    <location>
        <begin position="172"/>
        <end position="187"/>
    </location>
</feature>
<evidence type="ECO:0000259" key="3">
    <source>
        <dbReference type="PROSITE" id="PS50200"/>
    </source>
</evidence>
<dbReference type="Gene3D" id="3.10.20.90">
    <property type="entry name" value="Phosphatidylinositol 3-kinase Catalytic Subunit, Chain A, domain 1"/>
    <property type="match status" value="1"/>
</dbReference>
<proteinExistence type="predicted"/>
<organism evidence="4 5">
    <name type="scientific">Rotaria magnacalcarata</name>
    <dbReference type="NCBI Taxonomy" id="392030"/>
    <lineage>
        <taxon>Eukaryota</taxon>
        <taxon>Metazoa</taxon>
        <taxon>Spiralia</taxon>
        <taxon>Gnathifera</taxon>
        <taxon>Rotifera</taxon>
        <taxon>Eurotatoria</taxon>
        <taxon>Bdelloidea</taxon>
        <taxon>Philodinida</taxon>
        <taxon>Philodinidae</taxon>
        <taxon>Rotaria</taxon>
    </lineage>
</organism>
<sequence length="508" mass="58480">MDLRVYVDGVARIICDLTRTTTVHDIIIALAQYKGKTGRYSLIERSPDGAHRTLSPNEFTYELVYHPDWSYILRQNSSNTDLSDNQKRSKSLDERKTPTQQQSIVEIPSAVTSSSSSSTATSTSGHFRTVNNNNNDNKNNGFATLSSSSSSSVKSSEKKKRSHLRHIFPSANINNNNNNNNNNLNSNEYSSPLSFTIEQKRSSRAPIQIIEQDLGTLDNRRGRPKSALPSASNENSAFRIVYNPDHTQHNQRHQYRALLKILKSQELQVEQQQKELNEKQKEIDYREKTIQQKDIENRYHLTKENDCRLTTENQMYTEECSTNELEKELDYEKKLHSTCEHLQQQVNRCSTTLEQNRQLQEQIQLNVEKTHEDIEQIQSNINNDKKDISQYQHELERSNVSINQQEGLVRLLTQRNEDIERLIQQRRQQLNDLEAELIKSDESAINSFIHSSYHCRPNSLTPQHYNSLPATNSLSASSTSTTTDVFMPARLQLVNSTLWKLCPSGIWV</sequence>